<proteinExistence type="predicted"/>
<sequence>MIERNLYQLTLPIGKRLIQGGITQCLSQQTTIIKPPLHPKEE</sequence>
<organism evidence="1">
    <name type="scientific">Anguilla anguilla</name>
    <name type="common">European freshwater eel</name>
    <name type="synonym">Muraena anguilla</name>
    <dbReference type="NCBI Taxonomy" id="7936"/>
    <lineage>
        <taxon>Eukaryota</taxon>
        <taxon>Metazoa</taxon>
        <taxon>Chordata</taxon>
        <taxon>Craniata</taxon>
        <taxon>Vertebrata</taxon>
        <taxon>Euteleostomi</taxon>
        <taxon>Actinopterygii</taxon>
        <taxon>Neopterygii</taxon>
        <taxon>Teleostei</taxon>
        <taxon>Anguilliformes</taxon>
        <taxon>Anguillidae</taxon>
        <taxon>Anguilla</taxon>
    </lineage>
</organism>
<dbReference type="EMBL" id="GBXM01074790">
    <property type="protein sequence ID" value="JAH33787.1"/>
    <property type="molecule type" value="Transcribed_RNA"/>
</dbReference>
<protein>
    <submittedName>
        <fullName evidence="1">Uncharacterized protein</fullName>
    </submittedName>
</protein>
<accession>A0A0E9RY58</accession>
<dbReference type="AlphaFoldDB" id="A0A0E9RY58"/>
<evidence type="ECO:0000313" key="1">
    <source>
        <dbReference type="EMBL" id="JAH33787.1"/>
    </source>
</evidence>
<reference evidence="1" key="2">
    <citation type="journal article" date="2015" name="Fish Shellfish Immunol.">
        <title>Early steps in the European eel (Anguilla anguilla)-Vibrio vulnificus interaction in the gills: Role of the RtxA13 toxin.</title>
        <authorList>
            <person name="Callol A."/>
            <person name="Pajuelo D."/>
            <person name="Ebbesson L."/>
            <person name="Teles M."/>
            <person name="MacKenzie S."/>
            <person name="Amaro C."/>
        </authorList>
    </citation>
    <scope>NUCLEOTIDE SEQUENCE</scope>
</reference>
<reference evidence="1" key="1">
    <citation type="submission" date="2014-11" db="EMBL/GenBank/DDBJ databases">
        <authorList>
            <person name="Amaro Gonzalez C."/>
        </authorList>
    </citation>
    <scope>NUCLEOTIDE SEQUENCE</scope>
</reference>
<name>A0A0E9RY58_ANGAN</name>